<dbReference type="Pfam" id="PF13387">
    <property type="entry name" value="Lnb_N"/>
    <property type="match status" value="1"/>
</dbReference>
<evidence type="ECO:0000259" key="4">
    <source>
        <dbReference type="Pfam" id="PF25225"/>
    </source>
</evidence>
<dbReference type="Proteomes" id="UP000197446">
    <property type="component" value="Unassembled WGS sequence"/>
</dbReference>
<dbReference type="Pfam" id="PF25225">
    <property type="entry name" value="DUF7843"/>
    <property type="match status" value="1"/>
</dbReference>
<evidence type="ECO:0000256" key="1">
    <source>
        <dbReference type="SAM" id="SignalP"/>
    </source>
</evidence>
<dbReference type="AlphaFoldDB" id="A0A254N4U2"/>
<dbReference type="Pfam" id="PF25222">
    <property type="entry name" value="DUF7840"/>
    <property type="match status" value="1"/>
</dbReference>
<organism evidence="5 6">
    <name type="scientific">Roseateles puraquae</name>
    <dbReference type="NCBI Taxonomy" id="431059"/>
    <lineage>
        <taxon>Bacteria</taxon>
        <taxon>Pseudomonadati</taxon>
        <taxon>Pseudomonadota</taxon>
        <taxon>Betaproteobacteria</taxon>
        <taxon>Burkholderiales</taxon>
        <taxon>Sphaerotilaceae</taxon>
        <taxon>Roseateles</taxon>
    </lineage>
</organism>
<protein>
    <submittedName>
        <fullName evidence="5">Uncharacterized protein</fullName>
    </submittedName>
</protein>
<evidence type="ECO:0000313" key="6">
    <source>
        <dbReference type="Proteomes" id="UP000197446"/>
    </source>
</evidence>
<dbReference type="InterPro" id="IPR025178">
    <property type="entry name" value="Lnb_N"/>
</dbReference>
<evidence type="ECO:0000259" key="2">
    <source>
        <dbReference type="Pfam" id="PF13387"/>
    </source>
</evidence>
<reference evidence="5 6" key="1">
    <citation type="journal article" date="2007" name="Int. J. Syst. Evol. Microbiol.">
        <title>Description of Pelomonas aquatica sp. nov. and Pelomonas puraquae sp. nov., isolated from industrial and haemodialysis water.</title>
        <authorList>
            <person name="Gomila M."/>
            <person name="Bowien B."/>
            <person name="Falsen E."/>
            <person name="Moore E.R."/>
            <person name="Lalucat J."/>
        </authorList>
    </citation>
    <scope>NUCLEOTIDE SEQUENCE [LARGE SCALE GENOMIC DNA]</scope>
    <source>
        <strain evidence="5 6">CCUG 52769</strain>
    </source>
</reference>
<dbReference type="InterPro" id="IPR057162">
    <property type="entry name" value="DUF7840"/>
</dbReference>
<evidence type="ECO:0000313" key="5">
    <source>
        <dbReference type="EMBL" id="OWR03079.1"/>
    </source>
</evidence>
<name>A0A254N4U2_9BURK</name>
<proteinExistence type="predicted"/>
<feature type="signal peptide" evidence="1">
    <location>
        <begin position="1"/>
        <end position="31"/>
    </location>
</feature>
<accession>A0A254N4U2</accession>
<dbReference type="EMBL" id="NISI01000006">
    <property type="protein sequence ID" value="OWR03079.1"/>
    <property type="molecule type" value="Genomic_DNA"/>
</dbReference>
<gene>
    <name evidence="5" type="ORF">CDO81_16030</name>
</gene>
<dbReference type="InterPro" id="IPR057165">
    <property type="entry name" value="DUF7843"/>
</dbReference>
<feature type="chain" id="PRO_5012535719" evidence="1">
    <location>
        <begin position="32"/>
        <end position="602"/>
    </location>
</feature>
<evidence type="ECO:0000259" key="3">
    <source>
        <dbReference type="Pfam" id="PF25222"/>
    </source>
</evidence>
<feature type="domain" description="DUF7843" evidence="4">
    <location>
        <begin position="37"/>
        <end position="103"/>
    </location>
</feature>
<keyword evidence="6" id="KW-1185">Reference proteome</keyword>
<keyword evidence="1" id="KW-0732">Signal</keyword>
<feature type="domain" description="DUF7840" evidence="3">
    <location>
        <begin position="383"/>
        <end position="599"/>
    </location>
</feature>
<sequence>MIQRLRLRMQSGLRAAFAWLCLAAPHLTAAAAPDLDALAAHPTWVALLHVRQGEPMVRDPGFLLTLPHFSLQAELRATLTLLQGDDAQALCRFPARYTWLRHQGALPERSLAHCGELVEFRTRAPMEQVALVFASETLSQPSSMMGHVFLKLGGHDATGTFREHAISFYTEPVTWNLPRLFWRSLVVGMPGYFTLGPYADQVRGYVEREGRNLWEHPLELDAAQRELLQAHLMELRPVQFTYFFQRYNCATLVQQVLAVVQPRVLDHPDLWTTPKDVVRAAQQAGLLGPAVAVSAPRWTLHLLDQALTSDDVAAVQQAVAQQTLPPTSGTDPRSFLRQQAALALNQQWMANGQRSPEAGTAYRQRLETAAPAQLALASNPAFSPAAAPPDSQFSLSLQRRDGDDAVVMTFLPASHRLEDRNDMYFNESALRLFEVALSQSLQGRGARVERATLYAVESLLPRDRFTGGLSGRFKIGHEPQAGGDLASRGALLVEGGLGITQRFGQDLDIFALATAGVGARRGAYVYASPSAGFVLRQVFQMKAIVTLSLLHNGLGDGRTTREWQWTQAKYLGPNWTLVGRYTLRERAQQRAREAELQLKRLF</sequence>
<feature type="domain" description="Lnb N-terminal periplasmic" evidence="2">
    <location>
        <begin position="121"/>
        <end position="274"/>
    </location>
</feature>
<comment type="caution">
    <text evidence="5">The sequence shown here is derived from an EMBL/GenBank/DDBJ whole genome shotgun (WGS) entry which is preliminary data.</text>
</comment>